<dbReference type="Pfam" id="PF07638">
    <property type="entry name" value="Sigma70_ECF"/>
    <property type="match status" value="1"/>
</dbReference>
<dbReference type="RefSeq" id="WP_346783897.1">
    <property type="nucleotide sequence ID" value="NZ_JBDLBR010000001.1"/>
</dbReference>
<gene>
    <name evidence="6" type="ORF">ABDJ38_00650</name>
</gene>
<dbReference type="Gene3D" id="1.10.1740.10">
    <property type="match status" value="1"/>
</dbReference>
<dbReference type="PANTHER" id="PTHR43133:SF39">
    <property type="entry name" value="SIMILAR TO RNA POLYMERASE SIGMA-E FACTOR"/>
    <property type="match status" value="1"/>
</dbReference>
<evidence type="ECO:0000259" key="5">
    <source>
        <dbReference type="Pfam" id="PF07638"/>
    </source>
</evidence>
<comment type="similarity">
    <text evidence="1">Belongs to the sigma-70 factor family. ECF subfamily.</text>
</comment>
<dbReference type="Gene3D" id="1.10.10.10">
    <property type="entry name" value="Winged helix-like DNA-binding domain superfamily/Winged helix DNA-binding domain"/>
    <property type="match status" value="1"/>
</dbReference>
<dbReference type="EMBL" id="JBDLBR010000001">
    <property type="protein sequence ID" value="MEN7535680.1"/>
    <property type="molecule type" value="Genomic_DNA"/>
</dbReference>
<dbReference type="Proteomes" id="UP001484535">
    <property type="component" value="Unassembled WGS sequence"/>
</dbReference>
<comment type="caution">
    <text evidence="6">The sequence shown here is derived from an EMBL/GenBank/DDBJ whole genome shotgun (WGS) entry which is preliminary data.</text>
</comment>
<organism evidence="6 7">
    <name type="scientific">Aurantiacibacter flavus</name>
    <dbReference type="NCBI Taxonomy" id="3145232"/>
    <lineage>
        <taxon>Bacteria</taxon>
        <taxon>Pseudomonadati</taxon>
        <taxon>Pseudomonadota</taxon>
        <taxon>Alphaproteobacteria</taxon>
        <taxon>Sphingomonadales</taxon>
        <taxon>Erythrobacteraceae</taxon>
        <taxon>Aurantiacibacter</taxon>
    </lineage>
</organism>
<dbReference type="SUPFAM" id="SSF88659">
    <property type="entry name" value="Sigma3 and sigma4 domains of RNA polymerase sigma factors"/>
    <property type="match status" value="1"/>
</dbReference>
<evidence type="ECO:0000313" key="7">
    <source>
        <dbReference type="Proteomes" id="UP001484535"/>
    </source>
</evidence>
<name>A0ABV0CS31_9SPHN</name>
<dbReference type="PANTHER" id="PTHR43133">
    <property type="entry name" value="RNA POLYMERASE ECF-TYPE SIGMA FACTO"/>
    <property type="match status" value="1"/>
</dbReference>
<evidence type="ECO:0000256" key="3">
    <source>
        <dbReference type="ARBA" id="ARBA00023082"/>
    </source>
</evidence>
<evidence type="ECO:0000313" key="6">
    <source>
        <dbReference type="EMBL" id="MEN7535680.1"/>
    </source>
</evidence>
<keyword evidence="3" id="KW-0731">Sigma factor</keyword>
<reference evidence="6 7" key="1">
    <citation type="submission" date="2024-05" db="EMBL/GenBank/DDBJ databases">
        <authorList>
            <person name="Park S."/>
        </authorList>
    </citation>
    <scope>NUCLEOTIDE SEQUENCE [LARGE SCALE GENOMIC DNA]</scope>
    <source>
        <strain evidence="6 7">DGU5</strain>
    </source>
</reference>
<accession>A0ABV0CS31</accession>
<keyword evidence="7" id="KW-1185">Reference proteome</keyword>
<dbReference type="SUPFAM" id="SSF88946">
    <property type="entry name" value="Sigma2 domain of RNA polymerase sigma factors"/>
    <property type="match status" value="1"/>
</dbReference>
<dbReference type="NCBIfam" id="TIGR02999">
    <property type="entry name" value="Sig-70_X6"/>
    <property type="match status" value="1"/>
</dbReference>
<dbReference type="InterPro" id="IPR039425">
    <property type="entry name" value="RNA_pol_sigma-70-like"/>
</dbReference>
<protein>
    <submittedName>
        <fullName evidence="6">ECF-type sigma factor</fullName>
    </submittedName>
</protein>
<dbReference type="InterPro" id="IPR053812">
    <property type="entry name" value="HTH_Sigma70_ECF-like"/>
</dbReference>
<feature type="domain" description="RNA polymerase sigma-70 ECF-like HTH" evidence="5">
    <location>
        <begin position="5"/>
        <end position="162"/>
    </location>
</feature>
<proteinExistence type="inferred from homology"/>
<keyword evidence="2" id="KW-0805">Transcription regulation</keyword>
<dbReference type="InterPro" id="IPR014284">
    <property type="entry name" value="RNA_pol_sigma-70_dom"/>
</dbReference>
<keyword evidence="4" id="KW-0804">Transcription</keyword>
<evidence type="ECO:0000256" key="2">
    <source>
        <dbReference type="ARBA" id="ARBA00023015"/>
    </source>
</evidence>
<dbReference type="NCBIfam" id="TIGR02937">
    <property type="entry name" value="sigma70-ECF"/>
    <property type="match status" value="1"/>
</dbReference>
<dbReference type="InterPro" id="IPR011517">
    <property type="entry name" value="RNA_pol_sigma70_ECF-like"/>
</dbReference>
<dbReference type="InterPro" id="IPR036388">
    <property type="entry name" value="WH-like_DNA-bd_sf"/>
</dbReference>
<dbReference type="InterPro" id="IPR013324">
    <property type="entry name" value="RNA_pol_sigma_r3/r4-like"/>
</dbReference>
<dbReference type="InterPro" id="IPR013325">
    <property type="entry name" value="RNA_pol_sigma_r2"/>
</dbReference>
<evidence type="ECO:0000256" key="1">
    <source>
        <dbReference type="ARBA" id="ARBA00010641"/>
    </source>
</evidence>
<sequence>MHLEGEIWNEVQPQLERIAAMRLSGESNCSLAASDLVNEAMVRIFSQAEIDASSRPRVLGWVSHVMRQVLIDHARRKAADKRAHQKVTLLTNIPETPEVDFLELDLLLQELAEIDPERARLVEMRFFGGMTIEEIALALDISPATVKRRWAATRAWLYHRMQVG</sequence>
<evidence type="ECO:0000256" key="4">
    <source>
        <dbReference type="ARBA" id="ARBA00023163"/>
    </source>
</evidence>